<protein>
    <submittedName>
        <fullName evidence="3">Uncharacterized protein</fullName>
    </submittedName>
</protein>
<sequence length="166" mass="17901">MYLHPLRRSDPNSLCTLVEWTSGPPEEELTTDSNSDADWEQPDWGCRDSNGRLTDCCLIGALGMAKEVKRHKLLEQEQLCVPQNKIPMSSSEKPALGARLADLTPVAKANPNHACPTCTLLILTVNQAQGAAFPQRYRRPSTGVLLGSIPVLAAVLLLPVGSVGST</sequence>
<accession>A0A9P5PAT2</accession>
<dbReference type="EMBL" id="JADNRY010000271">
    <property type="protein sequence ID" value="KAF9059921.1"/>
    <property type="molecule type" value="Genomic_DNA"/>
</dbReference>
<keyword evidence="4" id="KW-1185">Reference proteome</keyword>
<organism evidence="3 4">
    <name type="scientific">Rhodocollybia butyracea</name>
    <dbReference type="NCBI Taxonomy" id="206335"/>
    <lineage>
        <taxon>Eukaryota</taxon>
        <taxon>Fungi</taxon>
        <taxon>Dikarya</taxon>
        <taxon>Basidiomycota</taxon>
        <taxon>Agaricomycotina</taxon>
        <taxon>Agaricomycetes</taxon>
        <taxon>Agaricomycetidae</taxon>
        <taxon>Agaricales</taxon>
        <taxon>Marasmiineae</taxon>
        <taxon>Omphalotaceae</taxon>
        <taxon>Rhodocollybia</taxon>
    </lineage>
</organism>
<evidence type="ECO:0000256" key="1">
    <source>
        <dbReference type="SAM" id="MobiDB-lite"/>
    </source>
</evidence>
<dbReference type="AlphaFoldDB" id="A0A9P5PAT2"/>
<gene>
    <name evidence="3" type="ORF">BDP27DRAFT_1371009</name>
</gene>
<keyword evidence="2" id="KW-0812">Transmembrane</keyword>
<reference evidence="3" key="1">
    <citation type="submission" date="2020-11" db="EMBL/GenBank/DDBJ databases">
        <authorList>
            <consortium name="DOE Joint Genome Institute"/>
            <person name="Ahrendt S."/>
            <person name="Riley R."/>
            <person name="Andreopoulos W."/>
            <person name="Labutti K."/>
            <person name="Pangilinan J."/>
            <person name="Ruiz-Duenas F.J."/>
            <person name="Barrasa J.M."/>
            <person name="Sanchez-Garcia M."/>
            <person name="Camarero S."/>
            <person name="Miyauchi S."/>
            <person name="Serrano A."/>
            <person name="Linde D."/>
            <person name="Babiker R."/>
            <person name="Drula E."/>
            <person name="Ayuso-Fernandez I."/>
            <person name="Pacheco R."/>
            <person name="Padilla G."/>
            <person name="Ferreira P."/>
            <person name="Barriuso J."/>
            <person name="Kellner H."/>
            <person name="Castanera R."/>
            <person name="Alfaro M."/>
            <person name="Ramirez L."/>
            <person name="Pisabarro A.G."/>
            <person name="Kuo A."/>
            <person name="Tritt A."/>
            <person name="Lipzen A."/>
            <person name="He G."/>
            <person name="Yan M."/>
            <person name="Ng V."/>
            <person name="Cullen D."/>
            <person name="Martin F."/>
            <person name="Rosso M.-N."/>
            <person name="Henrissat B."/>
            <person name="Hibbett D."/>
            <person name="Martinez A.T."/>
            <person name="Grigoriev I.V."/>
        </authorList>
    </citation>
    <scope>NUCLEOTIDE SEQUENCE</scope>
    <source>
        <strain evidence="3">AH 40177</strain>
    </source>
</reference>
<evidence type="ECO:0000313" key="4">
    <source>
        <dbReference type="Proteomes" id="UP000772434"/>
    </source>
</evidence>
<keyword evidence="2" id="KW-1133">Transmembrane helix</keyword>
<feature type="compositionally biased region" description="Acidic residues" evidence="1">
    <location>
        <begin position="25"/>
        <end position="41"/>
    </location>
</feature>
<name>A0A9P5PAT2_9AGAR</name>
<dbReference type="Proteomes" id="UP000772434">
    <property type="component" value="Unassembled WGS sequence"/>
</dbReference>
<keyword evidence="2" id="KW-0472">Membrane</keyword>
<comment type="caution">
    <text evidence="3">The sequence shown here is derived from an EMBL/GenBank/DDBJ whole genome shotgun (WGS) entry which is preliminary data.</text>
</comment>
<proteinExistence type="predicted"/>
<feature type="region of interest" description="Disordered" evidence="1">
    <location>
        <begin position="22"/>
        <end position="43"/>
    </location>
</feature>
<feature type="transmembrane region" description="Helical" evidence="2">
    <location>
        <begin position="144"/>
        <end position="164"/>
    </location>
</feature>
<evidence type="ECO:0000313" key="3">
    <source>
        <dbReference type="EMBL" id="KAF9059921.1"/>
    </source>
</evidence>
<evidence type="ECO:0000256" key="2">
    <source>
        <dbReference type="SAM" id="Phobius"/>
    </source>
</evidence>